<evidence type="ECO:0000313" key="1">
    <source>
        <dbReference type="EMBL" id="KAF6267740.1"/>
    </source>
</evidence>
<organism evidence="1 2">
    <name type="scientific">Myotis myotis</name>
    <name type="common">Greater mouse-eared bat</name>
    <name type="synonym">Vespertilio myotis</name>
    <dbReference type="NCBI Taxonomy" id="51298"/>
    <lineage>
        <taxon>Eukaryota</taxon>
        <taxon>Metazoa</taxon>
        <taxon>Chordata</taxon>
        <taxon>Craniata</taxon>
        <taxon>Vertebrata</taxon>
        <taxon>Euteleostomi</taxon>
        <taxon>Mammalia</taxon>
        <taxon>Eutheria</taxon>
        <taxon>Laurasiatheria</taxon>
        <taxon>Chiroptera</taxon>
        <taxon>Yangochiroptera</taxon>
        <taxon>Vespertilionidae</taxon>
        <taxon>Myotis</taxon>
    </lineage>
</organism>
<dbReference type="EMBL" id="JABWUV010000052">
    <property type="protein sequence ID" value="KAF6267740.1"/>
    <property type="molecule type" value="Genomic_DNA"/>
</dbReference>
<dbReference type="Proteomes" id="UP000527355">
    <property type="component" value="Unassembled WGS sequence"/>
</dbReference>
<reference evidence="1 2" key="1">
    <citation type="journal article" date="2020" name="Nature">
        <title>Six reference-quality genomes reveal evolution of bat adaptations.</title>
        <authorList>
            <person name="Jebb D."/>
            <person name="Huang Z."/>
            <person name="Pippel M."/>
            <person name="Hughes G.M."/>
            <person name="Lavrichenko K."/>
            <person name="Devanna P."/>
            <person name="Winkler S."/>
            <person name="Jermiin L.S."/>
            <person name="Skirmuntt E.C."/>
            <person name="Katzourakis A."/>
            <person name="Burkitt-Gray L."/>
            <person name="Ray D.A."/>
            <person name="Sullivan K.A.M."/>
            <person name="Roscito J.G."/>
            <person name="Kirilenko B.M."/>
            <person name="Davalos L.M."/>
            <person name="Corthals A.P."/>
            <person name="Power M.L."/>
            <person name="Jones G."/>
            <person name="Ransome R.D."/>
            <person name="Dechmann D.K.N."/>
            <person name="Locatelli A.G."/>
            <person name="Puechmaille S.J."/>
            <person name="Fedrigo O."/>
            <person name="Jarvis E.D."/>
            <person name="Hiller M."/>
            <person name="Vernes S.C."/>
            <person name="Myers E.W."/>
            <person name="Teeling E.C."/>
        </authorList>
    </citation>
    <scope>NUCLEOTIDE SEQUENCE [LARGE SCALE GENOMIC DNA]</scope>
    <source>
        <strain evidence="1">MMyoMyo1</strain>
        <tissue evidence="1">Flight muscle</tissue>
    </source>
</reference>
<gene>
    <name evidence="1" type="ORF">mMyoMyo1_006579</name>
</gene>
<accession>A0A7J7QV12</accession>
<proteinExistence type="predicted"/>
<dbReference type="AlphaFoldDB" id="A0A7J7QV12"/>
<name>A0A7J7QV12_MYOMY</name>
<evidence type="ECO:0000313" key="2">
    <source>
        <dbReference type="Proteomes" id="UP000527355"/>
    </source>
</evidence>
<keyword evidence="2" id="KW-1185">Reference proteome</keyword>
<sequence length="52" mass="6127">MLKFIIHLKIRRSLKMHFLQTSLLKALIKPEDGFTLCWCWPQLSSDNHLSGM</sequence>
<comment type="caution">
    <text evidence="1">The sequence shown here is derived from an EMBL/GenBank/DDBJ whole genome shotgun (WGS) entry which is preliminary data.</text>
</comment>
<protein>
    <submittedName>
        <fullName evidence="1">Uncharacterized protein</fullName>
    </submittedName>
</protein>